<gene>
    <name evidence="2" type="ORF">CGI_10002913</name>
</gene>
<protein>
    <recommendedName>
        <fullName evidence="1">Apextrin C-terminal domain-containing protein</fullName>
    </recommendedName>
</protein>
<dbReference type="HOGENOM" id="CLU_970605_0_0_1"/>
<feature type="domain" description="Apextrin C-terminal" evidence="1">
    <location>
        <begin position="126"/>
        <end position="185"/>
    </location>
</feature>
<reference evidence="2" key="1">
    <citation type="journal article" date="2012" name="Nature">
        <title>The oyster genome reveals stress adaptation and complexity of shell formation.</title>
        <authorList>
            <person name="Zhang G."/>
            <person name="Fang X."/>
            <person name="Guo X."/>
            <person name="Li L."/>
            <person name="Luo R."/>
            <person name="Xu F."/>
            <person name="Yang P."/>
            <person name="Zhang L."/>
            <person name="Wang X."/>
            <person name="Qi H."/>
            <person name="Xiong Z."/>
            <person name="Que H."/>
            <person name="Xie Y."/>
            <person name="Holland P.W."/>
            <person name="Paps J."/>
            <person name="Zhu Y."/>
            <person name="Wu F."/>
            <person name="Chen Y."/>
            <person name="Wang J."/>
            <person name="Peng C."/>
            <person name="Meng J."/>
            <person name="Yang L."/>
            <person name="Liu J."/>
            <person name="Wen B."/>
            <person name="Zhang N."/>
            <person name="Huang Z."/>
            <person name="Zhu Q."/>
            <person name="Feng Y."/>
            <person name="Mount A."/>
            <person name="Hedgecock D."/>
            <person name="Xu Z."/>
            <person name="Liu Y."/>
            <person name="Domazet-Loso T."/>
            <person name="Du Y."/>
            <person name="Sun X."/>
            <person name="Zhang S."/>
            <person name="Liu B."/>
            <person name="Cheng P."/>
            <person name="Jiang X."/>
            <person name="Li J."/>
            <person name="Fan D."/>
            <person name="Wang W."/>
            <person name="Fu W."/>
            <person name="Wang T."/>
            <person name="Wang B."/>
            <person name="Zhang J."/>
            <person name="Peng Z."/>
            <person name="Li Y."/>
            <person name="Li N."/>
            <person name="Wang J."/>
            <person name="Chen M."/>
            <person name="He Y."/>
            <person name="Tan F."/>
            <person name="Song X."/>
            <person name="Zheng Q."/>
            <person name="Huang R."/>
            <person name="Yang H."/>
            <person name="Du X."/>
            <person name="Chen L."/>
            <person name="Yang M."/>
            <person name="Gaffney P.M."/>
            <person name="Wang S."/>
            <person name="Luo L."/>
            <person name="She Z."/>
            <person name="Ming Y."/>
            <person name="Huang W."/>
            <person name="Zhang S."/>
            <person name="Huang B."/>
            <person name="Zhang Y."/>
            <person name="Qu T."/>
            <person name="Ni P."/>
            <person name="Miao G."/>
            <person name="Wang J."/>
            <person name="Wang Q."/>
            <person name="Steinberg C.E."/>
            <person name="Wang H."/>
            <person name="Li N."/>
            <person name="Qian L."/>
            <person name="Zhang G."/>
            <person name="Li Y."/>
            <person name="Yang H."/>
            <person name="Liu X."/>
            <person name="Wang J."/>
            <person name="Yin Y."/>
            <person name="Wang J."/>
        </authorList>
    </citation>
    <scope>NUCLEOTIDE SEQUENCE [LARGE SCALE GENOMIC DNA]</scope>
    <source>
        <strain evidence="2">05x7-T-G4-1.051#20</strain>
    </source>
</reference>
<dbReference type="Pfam" id="PF16977">
    <property type="entry name" value="ApeC"/>
    <property type="match status" value="2"/>
</dbReference>
<dbReference type="AlphaFoldDB" id="K1Q5H3"/>
<dbReference type="EMBL" id="JH816152">
    <property type="protein sequence ID" value="EKC24160.1"/>
    <property type="molecule type" value="Genomic_DNA"/>
</dbReference>
<proteinExistence type="predicted"/>
<organism evidence="2">
    <name type="scientific">Magallana gigas</name>
    <name type="common">Pacific oyster</name>
    <name type="synonym">Crassostrea gigas</name>
    <dbReference type="NCBI Taxonomy" id="29159"/>
    <lineage>
        <taxon>Eukaryota</taxon>
        <taxon>Metazoa</taxon>
        <taxon>Spiralia</taxon>
        <taxon>Lophotrochozoa</taxon>
        <taxon>Mollusca</taxon>
        <taxon>Bivalvia</taxon>
        <taxon>Autobranchia</taxon>
        <taxon>Pteriomorphia</taxon>
        <taxon>Ostreida</taxon>
        <taxon>Ostreoidea</taxon>
        <taxon>Ostreidae</taxon>
        <taxon>Magallana</taxon>
    </lineage>
</organism>
<dbReference type="PANTHER" id="PTHR19324">
    <property type="entry name" value="PERFORIN-LIKE PROTEIN 1"/>
    <property type="match status" value="1"/>
</dbReference>
<dbReference type="PANTHER" id="PTHR19324:SF33">
    <property type="entry name" value="MUCIN-5AC"/>
    <property type="match status" value="1"/>
</dbReference>
<evidence type="ECO:0000313" key="2">
    <source>
        <dbReference type="EMBL" id="EKC24160.1"/>
    </source>
</evidence>
<dbReference type="InParanoid" id="K1Q5H3"/>
<accession>K1Q5H3</accession>
<dbReference type="InterPro" id="IPR031569">
    <property type="entry name" value="ApeC"/>
</dbReference>
<feature type="domain" description="Apextrin C-terminal" evidence="1">
    <location>
        <begin position="40"/>
        <end position="123"/>
    </location>
</feature>
<name>K1Q5H3_MAGGI</name>
<evidence type="ECO:0000259" key="1">
    <source>
        <dbReference type="Pfam" id="PF16977"/>
    </source>
</evidence>
<sequence length="287" mass="32927">MYSSKIINNTCFQVLDTMEGLVFILAVLSLWVGSSSAVGWPCGTYSMITPKSGCPSGWKWGWRYQDNEDTGNVNSMTSYHHFNGFFFDDTIHYYCSKTSYSGSGSWPRGNYCIMRYGSSCPPETTMDPFYLMRYTSSICQRVSGMTVREEIITTDDEDTANTNSVSGSHPKVTGTRNHSLYYCYYKRKYRTELSIDNESSAVHTHDPNKFWNYIKRLGPERKNVFPNECFKNGEIHTDPETMKDVWSNDFKLLYNPQTDSSFDENFNTPHSLISIIGTFLVFIFTKG</sequence>